<sequence length="281" mass="32929">MRLAPWVRVREKELAYHCRVRERKGRQTDWHRNALRYEAVYRPIKSYHFNKNAQYHGMFPWVCLATMPLFYPSDWPKKAMGYIRNRLTFLKKYCKTLICTYNEKQDGNSKHEDNPSDETLNEDVFMETNEDYRDQGHDTTEELEDNRINASEEETEKTMENKENKRKWALWLIITYVIVQAILPYSHFITKITYDKRTKKSMVKSTQAPQTIAKPGLTRNLAVSLKAFTASPDALRAVSVTLKPQNNFEQLLMGALKRHEPRPRLSLGTAEAAHTIPLFGV</sequence>
<keyword evidence="2" id="KW-0472">Membrane</keyword>
<dbReference type="InterPro" id="IPR007782">
    <property type="entry name" value="VKG_COase"/>
</dbReference>
<accession>A0A4C1ZXC7</accession>
<feature type="region of interest" description="Disordered" evidence="1">
    <location>
        <begin position="132"/>
        <end position="160"/>
    </location>
</feature>
<keyword evidence="2" id="KW-1133">Transmembrane helix</keyword>
<evidence type="ECO:0000313" key="4">
    <source>
        <dbReference type="Proteomes" id="UP000299102"/>
    </source>
</evidence>
<organism evidence="3 4">
    <name type="scientific">Eumeta variegata</name>
    <name type="common">Bagworm moth</name>
    <name type="synonym">Eumeta japonica</name>
    <dbReference type="NCBI Taxonomy" id="151549"/>
    <lineage>
        <taxon>Eukaryota</taxon>
        <taxon>Metazoa</taxon>
        <taxon>Ecdysozoa</taxon>
        <taxon>Arthropoda</taxon>
        <taxon>Hexapoda</taxon>
        <taxon>Insecta</taxon>
        <taxon>Pterygota</taxon>
        <taxon>Neoptera</taxon>
        <taxon>Endopterygota</taxon>
        <taxon>Lepidoptera</taxon>
        <taxon>Glossata</taxon>
        <taxon>Ditrysia</taxon>
        <taxon>Tineoidea</taxon>
        <taxon>Psychidae</taxon>
        <taxon>Oiketicinae</taxon>
        <taxon>Eumeta</taxon>
    </lineage>
</organism>
<name>A0A4C1ZXC7_EUMVA</name>
<gene>
    <name evidence="3" type="ORF">EVAR_69728_1</name>
</gene>
<protein>
    <submittedName>
        <fullName evidence="3">Uncharacterized protein</fullName>
    </submittedName>
</protein>
<dbReference type="PANTHER" id="PTHR12639">
    <property type="entry name" value="VITAMIN K-DEPENDENT GAMMA-CARBOXYLASE"/>
    <property type="match status" value="1"/>
</dbReference>
<keyword evidence="2" id="KW-0812">Transmembrane</keyword>
<dbReference type="EMBL" id="BGZK01002383">
    <property type="protein sequence ID" value="GBP93481.1"/>
    <property type="molecule type" value="Genomic_DNA"/>
</dbReference>
<proteinExistence type="predicted"/>
<evidence type="ECO:0000256" key="1">
    <source>
        <dbReference type="SAM" id="MobiDB-lite"/>
    </source>
</evidence>
<keyword evidence="4" id="KW-1185">Reference proteome</keyword>
<dbReference type="GO" id="GO:0019842">
    <property type="term" value="F:vitamin binding"/>
    <property type="evidence" value="ECO:0007669"/>
    <property type="project" value="TreeGrafter"/>
</dbReference>
<evidence type="ECO:0000256" key="2">
    <source>
        <dbReference type="SAM" id="Phobius"/>
    </source>
</evidence>
<dbReference type="GO" id="GO:0008488">
    <property type="term" value="F:gamma-glutamyl carboxylase activity"/>
    <property type="evidence" value="ECO:0007669"/>
    <property type="project" value="InterPro"/>
</dbReference>
<dbReference type="AlphaFoldDB" id="A0A4C1ZXC7"/>
<dbReference type="Proteomes" id="UP000299102">
    <property type="component" value="Unassembled WGS sequence"/>
</dbReference>
<dbReference type="PANTHER" id="PTHR12639:SF6">
    <property type="entry name" value="VITAMIN K-DEPENDENT GAMMA-CARBOXYLASE"/>
    <property type="match status" value="1"/>
</dbReference>
<comment type="caution">
    <text evidence="3">The sequence shown here is derived from an EMBL/GenBank/DDBJ whole genome shotgun (WGS) entry which is preliminary data.</text>
</comment>
<reference evidence="3 4" key="1">
    <citation type="journal article" date="2019" name="Commun. Biol.">
        <title>The bagworm genome reveals a unique fibroin gene that provides high tensile strength.</title>
        <authorList>
            <person name="Kono N."/>
            <person name="Nakamura H."/>
            <person name="Ohtoshi R."/>
            <person name="Tomita M."/>
            <person name="Numata K."/>
            <person name="Arakawa K."/>
        </authorList>
    </citation>
    <scope>NUCLEOTIDE SEQUENCE [LARGE SCALE GENOMIC DNA]</scope>
</reference>
<evidence type="ECO:0000313" key="3">
    <source>
        <dbReference type="EMBL" id="GBP93481.1"/>
    </source>
</evidence>
<feature type="transmembrane region" description="Helical" evidence="2">
    <location>
        <begin position="168"/>
        <end position="188"/>
    </location>
</feature>